<dbReference type="GO" id="GO:0019288">
    <property type="term" value="P:isopentenyl diphosphate biosynthetic process, methylerythritol 4-phosphate pathway"/>
    <property type="evidence" value="ECO:0007669"/>
    <property type="project" value="UniProtKB-UniRule"/>
</dbReference>
<evidence type="ECO:0000259" key="9">
    <source>
        <dbReference type="Pfam" id="PF26540"/>
    </source>
</evidence>
<dbReference type="GO" id="GO:0141197">
    <property type="term" value="F:4-hydroxy-3-methylbut-2-enyl-diphosphate synthase activity (flavodoxin)"/>
    <property type="evidence" value="ECO:0007669"/>
    <property type="project" value="UniProtKB-EC"/>
</dbReference>
<dbReference type="InterPro" id="IPR011005">
    <property type="entry name" value="Dihydropteroate_synth-like_sf"/>
</dbReference>
<name>A0A2M7QE66_9BACT</name>
<feature type="binding site" evidence="7">
    <location>
        <position position="274"/>
    </location>
    <ligand>
        <name>[4Fe-4S] cluster</name>
        <dbReference type="ChEBI" id="CHEBI:49883"/>
    </ligand>
</feature>
<keyword evidence="4 7" id="KW-0408">Iron</keyword>
<dbReference type="Proteomes" id="UP000230108">
    <property type="component" value="Unassembled WGS sequence"/>
</dbReference>
<keyword evidence="5 7" id="KW-0411">Iron-sulfur</keyword>
<accession>A0A2M7QE66</accession>
<dbReference type="Gene3D" id="3.30.413.10">
    <property type="entry name" value="Sulfite Reductase Hemoprotein, domain 1"/>
    <property type="match status" value="1"/>
</dbReference>
<organism evidence="10 11">
    <name type="scientific">Candidatus Roizmanbacteria bacterium CG_4_10_14_0_8_um_filter_39_9</name>
    <dbReference type="NCBI Taxonomy" id="1974829"/>
    <lineage>
        <taxon>Bacteria</taxon>
        <taxon>Candidatus Roizmaniibacteriota</taxon>
    </lineage>
</organism>
<evidence type="ECO:0000256" key="7">
    <source>
        <dbReference type="HAMAP-Rule" id="MF_00159"/>
    </source>
</evidence>
<dbReference type="Pfam" id="PF26540">
    <property type="entry name" value="GcpE_C"/>
    <property type="match status" value="1"/>
</dbReference>
<gene>
    <name evidence="7" type="primary">ispG</name>
    <name evidence="10" type="ORF">COY90_00195</name>
</gene>
<dbReference type="Pfam" id="PF04551">
    <property type="entry name" value="GcpE"/>
    <property type="match status" value="1"/>
</dbReference>
<evidence type="ECO:0000256" key="4">
    <source>
        <dbReference type="ARBA" id="ARBA00023004"/>
    </source>
</evidence>
<comment type="function">
    <text evidence="7">Converts 2C-methyl-D-erythritol 2,4-cyclodiphosphate (ME-2,4cPP) into 1-hydroxy-2-methyl-2-(E)-butenyl 4-diphosphate.</text>
</comment>
<proteinExistence type="inferred from homology"/>
<evidence type="ECO:0000256" key="5">
    <source>
        <dbReference type="ARBA" id="ARBA00023014"/>
    </source>
</evidence>
<comment type="catalytic activity">
    <reaction evidence="7">
        <text>(2E)-4-hydroxy-3-methylbut-2-enyl diphosphate + oxidized [flavodoxin] + H2O + 2 H(+) = 2-C-methyl-D-erythritol 2,4-cyclic diphosphate + reduced [flavodoxin]</text>
        <dbReference type="Rhea" id="RHEA:43604"/>
        <dbReference type="Rhea" id="RHEA-COMP:10622"/>
        <dbReference type="Rhea" id="RHEA-COMP:10623"/>
        <dbReference type="ChEBI" id="CHEBI:15377"/>
        <dbReference type="ChEBI" id="CHEBI:15378"/>
        <dbReference type="ChEBI" id="CHEBI:57618"/>
        <dbReference type="ChEBI" id="CHEBI:58210"/>
        <dbReference type="ChEBI" id="CHEBI:58483"/>
        <dbReference type="ChEBI" id="CHEBI:128753"/>
        <dbReference type="EC" id="1.17.7.3"/>
    </reaction>
</comment>
<dbReference type="Gene3D" id="3.20.20.20">
    <property type="entry name" value="Dihydropteroate synthase-like"/>
    <property type="match status" value="1"/>
</dbReference>
<comment type="cofactor">
    <cofactor evidence="7">
        <name>[4Fe-4S] cluster</name>
        <dbReference type="ChEBI" id="CHEBI:49883"/>
    </cofactor>
    <text evidence="7">Binds 1 [4Fe-4S] cluster.</text>
</comment>
<dbReference type="FunFam" id="3.20.20.20:FF:000001">
    <property type="entry name" value="4-hydroxy-3-methylbut-2-en-1-yl diphosphate synthase (flavodoxin)"/>
    <property type="match status" value="1"/>
</dbReference>
<dbReference type="GO" id="GO:0046429">
    <property type="term" value="F:4-hydroxy-3-methylbut-2-en-1-yl diphosphate synthase activity (ferredoxin)"/>
    <property type="evidence" value="ECO:0007669"/>
    <property type="project" value="UniProtKB-UniRule"/>
</dbReference>
<dbReference type="NCBIfam" id="NF001540">
    <property type="entry name" value="PRK00366.1"/>
    <property type="match status" value="1"/>
</dbReference>
<evidence type="ECO:0000256" key="3">
    <source>
        <dbReference type="ARBA" id="ARBA00023002"/>
    </source>
</evidence>
<protein>
    <recommendedName>
        <fullName evidence="7">4-hydroxy-3-methylbut-2-en-1-yl diphosphate synthase (flavodoxin)</fullName>
        <ecNumber evidence="7">1.17.7.3</ecNumber>
    </recommendedName>
    <alternativeName>
        <fullName evidence="7">1-hydroxy-2-methyl-2-(E)-butenyl 4-diphosphate synthase</fullName>
    </alternativeName>
</protein>
<feature type="binding site" evidence="7">
    <location>
        <position position="306"/>
    </location>
    <ligand>
        <name>[4Fe-4S] cluster</name>
        <dbReference type="ChEBI" id="CHEBI:49883"/>
    </ligand>
</feature>
<dbReference type="GO" id="GO:0051539">
    <property type="term" value="F:4 iron, 4 sulfur cluster binding"/>
    <property type="evidence" value="ECO:0007669"/>
    <property type="project" value="UniProtKB-UniRule"/>
</dbReference>
<reference evidence="11" key="1">
    <citation type="submission" date="2017-09" db="EMBL/GenBank/DDBJ databases">
        <title>Depth-based differentiation of microbial function through sediment-hosted aquifers and enrichment of novel symbionts in the deep terrestrial subsurface.</title>
        <authorList>
            <person name="Probst A.J."/>
            <person name="Ladd B."/>
            <person name="Jarett J.K."/>
            <person name="Geller-Mcgrath D.E."/>
            <person name="Sieber C.M.K."/>
            <person name="Emerson J.B."/>
            <person name="Anantharaman K."/>
            <person name="Thomas B.C."/>
            <person name="Malmstrom R."/>
            <person name="Stieglmeier M."/>
            <person name="Klingl A."/>
            <person name="Woyke T."/>
            <person name="Ryan C.M."/>
            <person name="Banfield J.F."/>
        </authorList>
    </citation>
    <scope>NUCLEOTIDE SEQUENCE [LARGE SCALE GENOMIC DNA]</scope>
</reference>
<dbReference type="SUPFAM" id="SSF56014">
    <property type="entry name" value="Nitrite and sulphite reductase 4Fe-4S domain-like"/>
    <property type="match status" value="1"/>
</dbReference>
<dbReference type="InterPro" id="IPR058579">
    <property type="entry name" value="IspG_C"/>
</dbReference>
<comment type="caution">
    <text evidence="10">The sequence shown here is derived from an EMBL/GenBank/DDBJ whole genome shotgun (WGS) entry which is preliminary data.</text>
</comment>
<dbReference type="AlphaFoldDB" id="A0A2M7QE66"/>
<evidence type="ECO:0000313" key="11">
    <source>
        <dbReference type="Proteomes" id="UP000230108"/>
    </source>
</evidence>
<dbReference type="GO" id="GO:0016114">
    <property type="term" value="P:terpenoid biosynthetic process"/>
    <property type="evidence" value="ECO:0007669"/>
    <property type="project" value="InterPro"/>
</dbReference>
<dbReference type="GO" id="GO:0005506">
    <property type="term" value="F:iron ion binding"/>
    <property type="evidence" value="ECO:0007669"/>
    <property type="project" value="InterPro"/>
</dbReference>
<dbReference type="SUPFAM" id="SSF51717">
    <property type="entry name" value="Dihydropteroate synthetase-like"/>
    <property type="match status" value="1"/>
</dbReference>
<keyword evidence="2 7" id="KW-0479">Metal-binding</keyword>
<feature type="domain" description="IspG TIM-barrel" evidence="8">
    <location>
        <begin position="12"/>
        <end position="253"/>
    </location>
</feature>
<keyword evidence="1 7" id="KW-0004">4Fe-4S</keyword>
<dbReference type="InterPro" id="IPR058578">
    <property type="entry name" value="IspG_TIM"/>
</dbReference>
<evidence type="ECO:0000259" key="8">
    <source>
        <dbReference type="Pfam" id="PF04551"/>
    </source>
</evidence>
<keyword evidence="6 7" id="KW-0414">Isoprene biosynthesis</keyword>
<dbReference type="NCBIfam" id="TIGR00612">
    <property type="entry name" value="ispG_gcpE"/>
    <property type="match status" value="1"/>
</dbReference>
<comment type="pathway">
    <text evidence="7">Isoprenoid biosynthesis; isopentenyl diphosphate biosynthesis via DXP pathway; isopentenyl diphosphate from 1-deoxy-D-xylulose 5-phosphate: step 5/6.</text>
</comment>
<evidence type="ECO:0000256" key="6">
    <source>
        <dbReference type="ARBA" id="ARBA00023229"/>
    </source>
</evidence>
<keyword evidence="3 7" id="KW-0560">Oxidoreductase</keyword>
<comment type="similarity">
    <text evidence="7">Belongs to the IspG family.</text>
</comment>
<evidence type="ECO:0000256" key="2">
    <source>
        <dbReference type="ARBA" id="ARBA00022723"/>
    </source>
</evidence>
<feature type="binding site" evidence="7">
    <location>
        <position position="271"/>
    </location>
    <ligand>
        <name>[4Fe-4S] cluster</name>
        <dbReference type="ChEBI" id="CHEBI:49883"/>
    </ligand>
</feature>
<dbReference type="InterPro" id="IPR004588">
    <property type="entry name" value="IspG_bac-typ"/>
</dbReference>
<evidence type="ECO:0000313" key="10">
    <source>
        <dbReference type="EMBL" id="PIY69525.1"/>
    </source>
</evidence>
<dbReference type="UniPathway" id="UPA00056">
    <property type="reaction ID" value="UER00096"/>
</dbReference>
<dbReference type="InterPro" id="IPR016425">
    <property type="entry name" value="IspG_bac"/>
</dbReference>
<evidence type="ECO:0000256" key="1">
    <source>
        <dbReference type="ARBA" id="ARBA00022485"/>
    </source>
</evidence>
<dbReference type="PIRSF" id="PIRSF004640">
    <property type="entry name" value="IspG"/>
    <property type="match status" value="1"/>
</dbReference>
<dbReference type="PANTHER" id="PTHR30454:SF0">
    <property type="entry name" value="4-HYDROXY-3-METHYLBUT-2-EN-1-YL DIPHOSPHATE SYNTHASE (FERREDOXIN), CHLOROPLASTIC"/>
    <property type="match status" value="1"/>
</dbReference>
<dbReference type="HAMAP" id="MF_00159">
    <property type="entry name" value="IspG"/>
    <property type="match status" value="1"/>
</dbReference>
<dbReference type="EMBL" id="PFLF01000005">
    <property type="protein sequence ID" value="PIY69525.1"/>
    <property type="molecule type" value="Genomic_DNA"/>
</dbReference>
<dbReference type="EC" id="1.17.7.3" evidence="7"/>
<dbReference type="InterPro" id="IPR045854">
    <property type="entry name" value="NO2/SO3_Rdtase_4Fe4S_sf"/>
</dbReference>
<sequence>MDKHKIIRRSETRVIKIGNLKIGGGNPVLVQSMTQTKTYDVDATVRQIILLEKAGCEIIRVATSDLQSAKAIGEIKKQIHIPIVADVQFQYLSALEAIKQGVDKVRFNPGNIGSKEKVEAIVKACKGKNIPIRIGINMGSLEKDLFAKYGKYGIPRVMLESATRHIKILEDLDFHDIVVSLKGSDVNVTKDVHLLYAMRYNYPLHVGITEAGTVRSGSIKSAVGIGAILSEGIGDTIRVSISGAPQEQVRVGWEILKALKLRQKGVEIISCPTCGRTEIDLIGLANKVEHILKDVNAPIKVAVMGCVVNGPGEASFADIGLCGGKGQAAIMKKGKVIKSVKENEMFALFIDEIKKVLNEKGYKDEIKNIRN</sequence>
<feature type="binding site" evidence="7">
    <location>
        <position position="313"/>
    </location>
    <ligand>
        <name>[4Fe-4S] cluster</name>
        <dbReference type="ChEBI" id="CHEBI:49883"/>
    </ligand>
</feature>
<dbReference type="PANTHER" id="PTHR30454">
    <property type="entry name" value="4-HYDROXY-3-METHYLBUT-2-EN-1-YL DIPHOSPHATE SYNTHASE"/>
    <property type="match status" value="1"/>
</dbReference>
<feature type="domain" description="IspG C-terminal" evidence="9">
    <location>
        <begin position="267"/>
        <end position="355"/>
    </location>
</feature>